<dbReference type="AlphaFoldDB" id="A0A1F6MR26"/>
<reference evidence="1 2" key="1">
    <citation type="journal article" date="2016" name="Nat. Commun.">
        <title>Thousands of microbial genomes shed light on interconnected biogeochemical processes in an aquifer system.</title>
        <authorList>
            <person name="Anantharaman K."/>
            <person name="Brown C.T."/>
            <person name="Hug L.A."/>
            <person name="Sharon I."/>
            <person name="Castelle C.J."/>
            <person name="Probst A.J."/>
            <person name="Thomas B.C."/>
            <person name="Singh A."/>
            <person name="Wilkins M.J."/>
            <person name="Karaoz U."/>
            <person name="Brodie E.L."/>
            <person name="Williams K.H."/>
            <person name="Hubbard S.S."/>
            <person name="Banfield J.F."/>
        </authorList>
    </citation>
    <scope>NUCLEOTIDE SEQUENCE [LARGE SCALE GENOMIC DNA]</scope>
</reference>
<protein>
    <submittedName>
        <fullName evidence="1">Uncharacterized protein</fullName>
    </submittedName>
</protein>
<dbReference type="EMBL" id="MFQN01000028">
    <property type="protein sequence ID" value="OGH74101.1"/>
    <property type="molecule type" value="Genomic_DNA"/>
</dbReference>
<gene>
    <name evidence="1" type="ORF">A3G00_05010</name>
</gene>
<comment type="caution">
    <text evidence="1">The sequence shown here is derived from an EMBL/GenBank/DDBJ whole genome shotgun (WGS) entry which is preliminary data.</text>
</comment>
<evidence type="ECO:0000313" key="2">
    <source>
        <dbReference type="Proteomes" id="UP000178347"/>
    </source>
</evidence>
<organism evidence="1 2">
    <name type="scientific">Candidatus Magasanikbacteria bacterium RIFCSPLOWO2_12_FULL_43_12</name>
    <dbReference type="NCBI Taxonomy" id="1798692"/>
    <lineage>
        <taxon>Bacteria</taxon>
        <taxon>Candidatus Magasanikiibacteriota</taxon>
    </lineage>
</organism>
<name>A0A1F6MR26_9BACT</name>
<sequence length="69" mass="8001">MEGTEKIFSGKSRDDVDAQFRRFLDSAPTDVWTLGMEYREPDNESGQWQLIFNFHITSVEDPCTVTARK</sequence>
<accession>A0A1F6MR26</accession>
<proteinExistence type="predicted"/>
<dbReference type="Proteomes" id="UP000178347">
    <property type="component" value="Unassembled WGS sequence"/>
</dbReference>
<evidence type="ECO:0000313" key="1">
    <source>
        <dbReference type="EMBL" id="OGH74101.1"/>
    </source>
</evidence>